<organism evidence="1 2">
    <name type="scientific">Pseudomonas helleri</name>
    <dbReference type="NCBI Taxonomy" id="1608996"/>
    <lineage>
        <taxon>Bacteria</taxon>
        <taxon>Pseudomonadati</taxon>
        <taxon>Pseudomonadota</taxon>
        <taxon>Gammaproteobacteria</taxon>
        <taxon>Pseudomonadales</taxon>
        <taxon>Pseudomonadaceae</taxon>
        <taxon>Pseudomonas</taxon>
    </lineage>
</organism>
<dbReference type="AlphaFoldDB" id="A0A6L5HYP5"/>
<accession>A0A6L5HYP5</accession>
<evidence type="ECO:0000313" key="2">
    <source>
        <dbReference type="Proteomes" id="UP000478064"/>
    </source>
</evidence>
<gene>
    <name evidence="1" type="ORF">GHO27_22905</name>
</gene>
<protein>
    <submittedName>
        <fullName evidence="1">Uncharacterized protein</fullName>
    </submittedName>
</protein>
<dbReference type="EMBL" id="WIVU01000066">
    <property type="protein sequence ID" value="MQU08516.1"/>
    <property type="molecule type" value="Genomic_DNA"/>
</dbReference>
<sequence>MEQLIFSYERVPESIRQISRVSWILRNLTFIYAPAASQLGHARSGAPWYAEKHSGNGGHTAVGEGLSQSHVCRSELASRSFDLLKDREASSLLQLVEALG</sequence>
<proteinExistence type="predicted"/>
<name>A0A6L5HYP5_9PSED</name>
<reference evidence="1 2" key="1">
    <citation type="submission" date="2019-10" db="EMBL/GenBank/DDBJ databases">
        <title>Evaluation of single-gene subtyping targets for Pseudomonas.</title>
        <authorList>
            <person name="Reichler S.J."/>
            <person name="Orsi R.H."/>
            <person name="Wiedmann M."/>
            <person name="Martin N.H."/>
            <person name="Murphy S.I."/>
        </authorList>
    </citation>
    <scope>NUCLEOTIDE SEQUENCE [LARGE SCALE GENOMIC DNA]</scope>
    <source>
        <strain evidence="1 2">FSL R10-1637</strain>
    </source>
</reference>
<dbReference type="Proteomes" id="UP000478064">
    <property type="component" value="Unassembled WGS sequence"/>
</dbReference>
<dbReference type="RefSeq" id="WP_153375303.1">
    <property type="nucleotide sequence ID" value="NZ_WIVU01000066.1"/>
</dbReference>
<comment type="caution">
    <text evidence="1">The sequence shown here is derived from an EMBL/GenBank/DDBJ whole genome shotgun (WGS) entry which is preliminary data.</text>
</comment>
<evidence type="ECO:0000313" key="1">
    <source>
        <dbReference type="EMBL" id="MQU08516.1"/>
    </source>
</evidence>